<evidence type="ECO:0000256" key="1">
    <source>
        <dbReference type="SAM" id="MobiDB-lite"/>
    </source>
</evidence>
<feature type="region of interest" description="Disordered" evidence="1">
    <location>
        <begin position="17"/>
        <end position="76"/>
    </location>
</feature>
<feature type="compositionally biased region" description="Pro residues" evidence="1">
    <location>
        <begin position="439"/>
        <end position="448"/>
    </location>
</feature>
<comment type="caution">
    <text evidence="2">The sequence shown here is derived from an EMBL/GenBank/DDBJ whole genome shotgun (WGS) entry which is preliminary data.</text>
</comment>
<feature type="region of interest" description="Disordered" evidence="1">
    <location>
        <begin position="436"/>
        <end position="479"/>
    </location>
</feature>
<evidence type="ECO:0000313" key="2">
    <source>
        <dbReference type="EMBL" id="CAF93007.1"/>
    </source>
</evidence>
<gene>
    <name evidence="2" type="ORF">GSTENG00008461001</name>
</gene>
<protein>
    <submittedName>
        <fullName evidence="2">(spotted green pufferfish) hypothetical protein</fullName>
    </submittedName>
</protein>
<dbReference type="AlphaFoldDB" id="Q4T275"/>
<dbReference type="PANTHER" id="PTHR33480">
    <property type="entry name" value="SET DOMAIN-CONTAINING PROTEIN-RELATED"/>
    <property type="match status" value="1"/>
</dbReference>
<feature type="compositionally biased region" description="Low complexity" evidence="1">
    <location>
        <begin position="513"/>
        <end position="522"/>
    </location>
</feature>
<feature type="compositionally biased region" description="Low complexity" evidence="1">
    <location>
        <begin position="44"/>
        <end position="55"/>
    </location>
</feature>
<dbReference type="EMBL" id="CAAE01010321">
    <property type="protein sequence ID" value="CAF93007.1"/>
    <property type="molecule type" value="Genomic_DNA"/>
</dbReference>
<reference evidence="2" key="1">
    <citation type="journal article" date="2004" name="Nature">
        <title>Genome duplication in the teleost fish Tetraodon nigroviridis reveals the early vertebrate proto-karyotype.</title>
        <authorList>
            <person name="Jaillon O."/>
            <person name="Aury J.-M."/>
            <person name="Brunet F."/>
            <person name="Petit J.-L."/>
            <person name="Stange-Thomann N."/>
            <person name="Mauceli E."/>
            <person name="Bouneau L."/>
            <person name="Fischer C."/>
            <person name="Ozouf-Costaz C."/>
            <person name="Bernot A."/>
            <person name="Nicaud S."/>
            <person name="Jaffe D."/>
            <person name="Fisher S."/>
            <person name="Lutfalla G."/>
            <person name="Dossat C."/>
            <person name="Segurens B."/>
            <person name="Dasilva C."/>
            <person name="Salanoubat M."/>
            <person name="Levy M."/>
            <person name="Boudet N."/>
            <person name="Castellano S."/>
            <person name="Anthouard V."/>
            <person name="Jubin C."/>
            <person name="Castelli V."/>
            <person name="Katinka M."/>
            <person name="Vacherie B."/>
            <person name="Biemont C."/>
            <person name="Skalli Z."/>
            <person name="Cattolico L."/>
            <person name="Poulain J."/>
            <person name="De Berardinis V."/>
            <person name="Cruaud C."/>
            <person name="Duprat S."/>
            <person name="Brottier P."/>
            <person name="Coutanceau J.-P."/>
            <person name="Gouzy J."/>
            <person name="Parra G."/>
            <person name="Lardier G."/>
            <person name="Chapple C."/>
            <person name="McKernan K.J."/>
            <person name="McEwan P."/>
            <person name="Bosak S."/>
            <person name="Kellis M."/>
            <person name="Volff J.-N."/>
            <person name="Guigo R."/>
            <person name="Zody M.C."/>
            <person name="Mesirov J."/>
            <person name="Lindblad-Toh K."/>
            <person name="Birren B."/>
            <person name="Nusbaum C."/>
            <person name="Kahn D."/>
            <person name="Robinson-Rechavi M."/>
            <person name="Laudet V."/>
            <person name="Schachter V."/>
            <person name="Quetier F."/>
            <person name="Saurin W."/>
            <person name="Scarpelli C."/>
            <person name="Wincker P."/>
            <person name="Lander E.S."/>
            <person name="Weissenbach J."/>
            <person name="Roest Crollius H."/>
        </authorList>
    </citation>
    <scope>NUCLEOTIDE SEQUENCE [LARGE SCALE GENOMIC DNA]</scope>
</reference>
<feature type="compositionally biased region" description="Basic residues" evidence="1">
    <location>
        <begin position="56"/>
        <end position="74"/>
    </location>
</feature>
<dbReference type="OrthoDB" id="8430171at2759"/>
<sequence>MSLALLAETAVTTEDGAAFAKLKTEDQPSPPRKERRKPAPCPPRLRAAAAAGRRAQVGKKRGTAGKRRGQREKRKWQEAEAEGVTVKRLKNDEKRRWNKKHYCVFCRRPQVKIARHLLRKHADEEDVAAANELPAGSKQRHLLLDHLRCKGNYLHNIEVGRRRRRVPVCGASDLGSVHQVIRQGSGEIIPWRLPSEEVDARNYLPCPLCLGFFLRADLWKHQVSCRKKTSKLFKISVPLREATLDSADSADDGTSSSTENVPSGDPAPEAVLDPSLPPAWASGPGSGSGGASESCSEVLHRMNVDDVSHQVKSDWLICKYGNKLMDAQDGGQRRYDYVSQKLRELGRLLLAAKSLNASVQTLQDLLAPDKLGLTVAAARKASGYRWTCPPLAMKSTLKTVSEIAVDECVQDGDWDAAAKATDFVQQLVKDWDNLGFSCPDPPAGPAPPVKAAKPKKQAVHRGQEAGPPEAGEEQPEPGSARTWTLVNLACLSEVLSPSKSEGRASMLPPKSTPPAGASAAPPVRSRVSGPSHRCDLVFQARW</sequence>
<feature type="region of interest" description="Disordered" evidence="1">
    <location>
        <begin position="497"/>
        <end position="531"/>
    </location>
</feature>
<feature type="compositionally biased region" description="Low complexity" evidence="1">
    <location>
        <begin position="244"/>
        <end position="258"/>
    </location>
</feature>
<dbReference type="PANTHER" id="PTHR33480:SF5">
    <property type="entry name" value="SI:DKEY-51D8.9"/>
    <property type="match status" value="1"/>
</dbReference>
<dbReference type="KEGG" id="tng:GSTEN00008461G001"/>
<feature type="region of interest" description="Disordered" evidence="1">
    <location>
        <begin position="244"/>
        <end position="294"/>
    </location>
</feature>
<accession>Q4T275</accession>
<name>Q4T275_TETNG</name>
<reference evidence="2" key="2">
    <citation type="submission" date="2004-02" db="EMBL/GenBank/DDBJ databases">
        <authorList>
            <consortium name="Genoscope"/>
            <consortium name="Whitehead Institute Centre for Genome Research"/>
        </authorList>
    </citation>
    <scope>NUCLEOTIDE SEQUENCE</scope>
</reference>
<organism evidence="2">
    <name type="scientific">Tetraodon nigroviridis</name>
    <name type="common">Spotted green pufferfish</name>
    <name type="synonym">Chelonodon nigroviridis</name>
    <dbReference type="NCBI Taxonomy" id="99883"/>
    <lineage>
        <taxon>Eukaryota</taxon>
        <taxon>Metazoa</taxon>
        <taxon>Chordata</taxon>
        <taxon>Craniata</taxon>
        <taxon>Vertebrata</taxon>
        <taxon>Euteleostomi</taxon>
        <taxon>Actinopterygii</taxon>
        <taxon>Neopterygii</taxon>
        <taxon>Teleostei</taxon>
        <taxon>Neoteleostei</taxon>
        <taxon>Acanthomorphata</taxon>
        <taxon>Eupercaria</taxon>
        <taxon>Tetraodontiformes</taxon>
        <taxon>Tetradontoidea</taxon>
        <taxon>Tetraodontidae</taxon>
        <taxon>Tetraodon</taxon>
    </lineage>
</organism>
<proteinExistence type="predicted"/>